<evidence type="ECO:0000313" key="8">
    <source>
        <dbReference type="Proteomes" id="UP000076871"/>
    </source>
</evidence>
<dbReference type="CDD" id="cd16514">
    <property type="entry name" value="RING-HC_LONFs_rpt2"/>
    <property type="match status" value="1"/>
</dbReference>
<feature type="compositionally biased region" description="Basic and acidic residues" evidence="5">
    <location>
        <begin position="205"/>
        <end position="217"/>
    </location>
</feature>
<dbReference type="Pfam" id="PF02190">
    <property type="entry name" value="LON_substr_bdg"/>
    <property type="match status" value="1"/>
</dbReference>
<dbReference type="SMART" id="SM00184">
    <property type="entry name" value="RING"/>
    <property type="match status" value="2"/>
</dbReference>
<dbReference type="PANTHER" id="PTHR23327">
    <property type="entry name" value="RING FINGER PROTEIN 127"/>
    <property type="match status" value="1"/>
</dbReference>
<dbReference type="GeneID" id="63827449"/>
<dbReference type="SUPFAM" id="SSF57850">
    <property type="entry name" value="RING/U-box"/>
    <property type="match status" value="1"/>
</dbReference>
<feature type="region of interest" description="Disordered" evidence="5">
    <location>
        <begin position="456"/>
        <end position="505"/>
    </location>
</feature>
<keyword evidence="2 4" id="KW-0863">Zinc-finger</keyword>
<gene>
    <name evidence="7" type="ORF">LAESUDRAFT_733361</name>
</gene>
<dbReference type="Pfam" id="PF13923">
    <property type="entry name" value="zf-C3HC4_2"/>
    <property type="match status" value="1"/>
</dbReference>
<dbReference type="STRING" id="1314785.A0A165I918"/>
<proteinExistence type="predicted"/>
<dbReference type="Gene3D" id="3.30.40.10">
    <property type="entry name" value="Zinc/RING finger domain, C3HC4 (zinc finger)"/>
    <property type="match status" value="1"/>
</dbReference>
<evidence type="ECO:0000259" key="6">
    <source>
        <dbReference type="PROSITE" id="PS50089"/>
    </source>
</evidence>
<reference evidence="7 8" key="1">
    <citation type="journal article" date="2016" name="Mol. Biol. Evol.">
        <title>Comparative Genomics of Early-Diverging Mushroom-Forming Fungi Provides Insights into the Origins of Lignocellulose Decay Capabilities.</title>
        <authorList>
            <person name="Nagy L.G."/>
            <person name="Riley R."/>
            <person name="Tritt A."/>
            <person name="Adam C."/>
            <person name="Daum C."/>
            <person name="Floudas D."/>
            <person name="Sun H."/>
            <person name="Yadav J.S."/>
            <person name="Pangilinan J."/>
            <person name="Larsson K.H."/>
            <person name="Matsuura K."/>
            <person name="Barry K."/>
            <person name="Labutti K."/>
            <person name="Kuo R."/>
            <person name="Ohm R.A."/>
            <person name="Bhattacharya S.S."/>
            <person name="Shirouzu T."/>
            <person name="Yoshinaga Y."/>
            <person name="Martin F.M."/>
            <person name="Grigoriev I.V."/>
            <person name="Hibbett D.S."/>
        </authorList>
    </citation>
    <scope>NUCLEOTIDE SEQUENCE [LARGE SCALE GENOMIC DNA]</scope>
    <source>
        <strain evidence="7 8">93-53</strain>
    </source>
</reference>
<accession>A0A165I918</accession>
<dbReference type="RefSeq" id="XP_040770261.1">
    <property type="nucleotide sequence ID" value="XM_040910420.1"/>
</dbReference>
<dbReference type="EMBL" id="KV427605">
    <property type="protein sequence ID" value="KZT12751.1"/>
    <property type="molecule type" value="Genomic_DNA"/>
</dbReference>
<evidence type="ECO:0000313" key="7">
    <source>
        <dbReference type="EMBL" id="KZT12751.1"/>
    </source>
</evidence>
<dbReference type="InterPro" id="IPR013083">
    <property type="entry name" value="Znf_RING/FYVE/PHD"/>
</dbReference>
<evidence type="ECO:0000256" key="3">
    <source>
        <dbReference type="ARBA" id="ARBA00022833"/>
    </source>
</evidence>
<feature type="domain" description="RING-type" evidence="6">
    <location>
        <begin position="231"/>
        <end position="269"/>
    </location>
</feature>
<feature type="compositionally biased region" description="Basic residues" evidence="5">
    <location>
        <begin position="188"/>
        <end position="197"/>
    </location>
</feature>
<name>A0A165I918_9APHY</name>
<evidence type="ECO:0000256" key="5">
    <source>
        <dbReference type="SAM" id="MobiDB-lite"/>
    </source>
</evidence>
<dbReference type="PROSITE" id="PS50089">
    <property type="entry name" value="ZF_RING_2"/>
    <property type="match status" value="1"/>
</dbReference>
<keyword evidence="3" id="KW-0862">Zinc</keyword>
<dbReference type="InterPro" id="IPR046336">
    <property type="entry name" value="Lon_prtase_N_sf"/>
</dbReference>
<dbReference type="PANTHER" id="PTHR23327:SF42">
    <property type="entry name" value="LON PEPTIDASE N-TERMINAL DOMAIN AND RING FINGER PROTEIN C14F5.10C"/>
    <property type="match status" value="1"/>
</dbReference>
<dbReference type="Proteomes" id="UP000076871">
    <property type="component" value="Unassembled WGS sequence"/>
</dbReference>
<dbReference type="InterPro" id="IPR003111">
    <property type="entry name" value="Lon_prtase_N"/>
</dbReference>
<dbReference type="GO" id="GO:0008270">
    <property type="term" value="F:zinc ion binding"/>
    <property type="evidence" value="ECO:0007669"/>
    <property type="project" value="UniProtKB-KW"/>
</dbReference>
<dbReference type="PROSITE" id="PS00518">
    <property type="entry name" value="ZF_RING_1"/>
    <property type="match status" value="1"/>
</dbReference>
<feature type="region of interest" description="Disordered" evidence="5">
    <location>
        <begin position="382"/>
        <end position="403"/>
    </location>
</feature>
<evidence type="ECO:0000256" key="2">
    <source>
        <dbReference type="ARBA" id="ARBA00022771"/>
    </source>
</evidence>
<feature type="compositionally biased region" description="Polar residues" evidence="5">
    <location>
        <begin position="157"/>
        <end position="167"/>
    </location>
</feature>
<keyword evidence="1" id="KW-0479">Metal-binding</keyword>
<dbReference type="InParanoid" id="A0A165I918"/>
<sequence length="618" mass="67194">MVPPPSPTPDAVLPLLHCPICHPSRPLSVPLTLRCGHTVCAEHLHGDPLTRCPLPTCSGAPAPTTLAPHPDSGVTLVPPPAHFRHSQREDDAPDLLAHAHVDITVNKLLGLVQRAQAWFEEGDERVPAFEASDTESESEGERVDDPTEGLYYDPPEASSSNTDQPSHSVAGPSTSRPRSPSPTYSPPRPRKRRRRLHPPPPASRRPTDRERERERDPAARFEKELLAELTCEICFALLLQPVTTPCQHTFCASCLHRALDHSSACPLCRTALPDYTYFQEHPCNRVVLAILLKAFPGAYEERRAALEAEERDARLDTPVFVCQLSFPGMPTMLHFFEPRYRLMLRRCLATPNPRFGMIPPPRAAPSAASYAVPRSTASAASASTSTANLPSAAGNPAPVAQSTGNEYGTMLEIRNVQMLPDGRSVVETWGAWRFRIVERGTLDGYVVARVERVDDWEEEEADGGAGEGRSGTGGASDGAGDAVSEGGGRDAEGGGGARGRGIGERSRARTNADLMATCHAFLDELRAGTPWVVHQLNTAYVPMPEDPAAFSFWMGAVSSSPCTSALPANQAGQLLPIDEHEKAKLLPIRSARLRLRLVVHWIEQLQSNWWFSGGCVVC</sequence>
<dbReference type="SMART" id="SM00464">
    <property type="entry name" value="LON"/>
    <property type="match status" value="1"/>
</dbReference>
<evidence type="ECO:0000256" key="4">
    <source>
        <dbReference type="PROSITE-ProRule" id="PRU00175"/>
    </source>
</evidence>
<dbReference type="InterPro" id="IPR015947">
    <property type="entry name" value="PUA-like_sf"/>
</dbReference>
<feature type="region of interest" description="Disordered" evidence="5">
    <location>
        <begin position="125"/>
        <end position="217"/>
    </location>
</feature>
<dbReference type="Gene3D" id="2.30.130.40">
    <property type="entry name" value="LON domain-like"/>
    <property type="match status" value="1"/>
</dbReference>
<dbReference type="InterPro" id="IPR017907">
    <property type="entry name" value="Znf_RING_CS"/>
</dbReference>
<dbReference type="AlphaFoldDB" id="A0A165I918"/>
<dbReference type="OrthoDB" id="264917at2759"/>
<keyword evidence="8" id="KW-1185">Reference proteome</keyword>
<dbReference type="SUPFAM" id="SSF88697">
    <property type="entry name" value="PUA domain-like"/>
    <property type="match status" value="1"/>
</dbReference>
<feature type="compositionally biased region" description="Gly residues" evidence="5">
    <location>
        <begin position="463"/>
        <end position="477"/>
    </location>
</feature>
<dbReference type="GO" id="GO:0061630">
    <property type="term" value="F:ubiquitin protein ligase activity"/>
    <property type="evidence" value="ECO:0007669"/>
    <property type="project" value="TreeGrafter"/>
</dbReference>
<protein>
    <recommendedName>
        <fullName evidence="6">RING-type domain-containing protein</fullName>
    </recommendedName>
</protein>
<evidence type="ECO:0000256" key="1">
    <source>
        <dbReference type="ARBA" id="ARBA00022723"/>
    </source>
</evidence>
<dbReference type="InterPro" id="IPR001841">
    <property type="entry name" value="Znf_RING"/>
</dbReference>
<organism evidence="7 8">
    <name type="scientific">Laetiporus sulphureus 93-53</name>
    <dbReference type="NCBI Taxonomy" id="1314785"/>
    <lineage>
        <taxon>Eukaryota</taxon>
        <taxon>Fungi</taxon>
        <taxon>Dikarya</taxon>
        <taxon>Basidiomycota</taxon>
        <taxon>Agaricomycotina</taxon>
        <taxon>Agaricomycetes</taxon>
        <taxon>Polyporales</taxon>
        <taxon>Laetiporus</taxon>
    </lineage>
</organism>